<sequence>MTDTYTPVLTLENIVGILHNTPLAPKEDHHVAFARKIERAAIEAYQRQQWISVEDRLPDIIEWPPGSVAGTSDPVLVYLDSEGESGSRMEVWPLRRGGRGDRTSLYWDWDSPKVTHWMPLPPAPDLPTAVVDNPLENPMTDLRKPGAARICNERIKERS</sequence>
<dbReference type="RefSeq" id="WP_368640426.1">
    <property type="nucleotide sequence ID" value="NZ_CP158254.1"/>
</dbReference>
<dbReference type="Pfam" id="PF04448">
    <property type="entry name" value="DUF551"/>
    <property type="match status" value="1"/>
</dbReference>
<dbReference type="AlphaFoldDB" id="A0AB39D1M0"/>
<gene>
    <name evidence="2" type="ORF">ABRZ04_04225</name>
</gene>
<evidence type="ECO:0000313" key="2">
    <source>
        <dbReference type="EMBL" id="XDJ48274.1"/>
    </source>
</evidence>
<organism evidence="2">
    <name type="scientific">Castellaniella ginsengisoli</name>
    <dbReference type="NCBI Taxonomy" id="546114"/>
    <lineage>
        <taxon>Bacteria</taxon>
        <taxon>Pseudomonadati</taxon>
        <taxon>Pseudomonadota</taxon>
        <taxon>Betaproteobacteria</taxon>
        <taxon>Burkholderiales</taxon>
        <taxon>Alcaligenaceae</taxon>
        <taxon>Castellaniella</taxon>
    </lineage>
</organism>
<protein>
    <submittedName>
        <fullName evidence="2">DUF551 domain-containing protein</fullName>
    </submittedName>
</protein>
<name>A0AB39D1M0_9BURK</name>
<evidence type="ECO:0000259" key="1">
    <source>
        <dbReference type="Pfam" id="PF04448"/>
    </source>
</evidence>
<accession>A0AB39D1M0</accession>
<dbReference type="InterPro" id="IPR007539">
    <property type="entry name" value="DUF551"/>
</dbReference>
<dbReference type="EMBL" id="CP158254">
    <property type="protein sequence ID" value="XDJ48274.1"/>
    <property type="molecule type" value="Genomic_DNA"/>
</dbReference>
<proteinExistence type="predicted"/>
<feature type="domain" description="DUF551" evidence="1">
    <location>
        <begin position="49"/>
        <end position="124"/>
    </location>
</feature>
<reference evidence="2" key="1">
    <citation type="submission" date="2024-05" db="EMBL/GenBank/DDBJ databases">
        <authorList>
            <person name="Luo Y.-C."/>
            <person name="Nicholds J."/>
            <person name="Mortimer T."/>
            <person name="Maboni G."/>
        </authorList>
    </citation>
    <scope>NUCLEOTIDE SEQUENCE</scope>
    <source>
        <strain evidence="2">151836</strain>
    </source>
</reference>